<keyword evidence="3" id="KW-1185">Reference proteome</keyword>
<sequence>MDAVALSDHRAVRAITAVGAVPALTVRRRVRSAAATGPRASAITHRATANDSARP</sequence>
<feature type="region of interest" description="Disordered" evidence="1">
    <location>
        <begin position="33"/>
        <end position="55"/>
    </location>
</feature>
<protein>
    <submittedName>
        <fullName evidence="2">Uncharacterized protein</fullName>
    </submittedName>
</protein>
<dbReference type="Proteomes" id="UP001500266">
    <property type="component" value="Unassembled WGS sequence"/>
</dbReference>
<evidence type="ECO:0000313" key="3">
    <source>
        <dbReference type="Proteomes" id="UP001500266"/>
    </source>
</evidence>
<comment type="caution">
    <text evidence="2">The sequence shown here is derived from an EMBL/GenBank/DDBJ whole genome shotgun (WGS) entry which is preliminary data.</text>
</comment>
<name>A0ABP6UH52_9ACTN</name>
<reference evidence="3" key="1">
    <citation type="journal article" date="2019" name="Int. J. Syst. Evol. Microbiol.">
        <title>The Global Catalogue of Microorganisms (GCM) 10K type strain sequencing project: providing services to taxonomists for standard genome sequencing and annotation.</title>
        <authorList>
            <consortium name="The Broad Institute Genomics Platform"/>
            <consortium name="The Broad Institute Genome Sequencing Center for Infectious Disease"/>
            <person name="Wu L."/>
            <person name="Ma J."/>
        </authorList>
    </citation>
    <scope>NUCLEOTIDE SEQUENCE [LARGE SCALE GENOMIC DNA]</scope>
    <source>
        <strain evidence="3">JCM 17316</strain>
    </source>
</reference>
<evidence type="ECO:0000313" key="2">
    <source>
        <dbReference type="EMBL" id="GAA3507971.1"/>
    </source>
</evidence>
<proteinExistence type="predicted"/>
<accession>A0ABP6UH52</accession>
<organism evidence="2 3">
    <name type="scientific">Actinomadura keratinilytica</name>
    <dbReference type="NCBI Taxonomy" id="547461"/>
    <lineage>
        <taxon>Bacteria</taxon>
        <taxon>Bacillati</taxon>
        <taxon>Actinomycetota</taxon>
        <taxon>Actinomycetes</taxon>
        <taxon>Streptosporangiales</taxon>
        <taxon>Thermomonosporaceae</taxon>
        <taxon>Actinomadura</taxon>
    </lineage>
</organism>
<evidence type="ECO:0000256" key="1">
    <source>
        <dbReference type="SAM" id="MobiDB-lite"/>
    </source>
</evidence>
<dbReference type="EMBL" id="BAABDO010000183">
    <property type="protein sequence ID" value="GAA3507971.1"/>
    <property type="molecule type" value="Genomic_DNA"/>
</dbReference>
<gene>
    <name evidence="2" type="ORF">GCM10022416_61520</name>
</gene>